<organism evidence="1 2">
    <name type="scientific">Chlamydomonas eustigma</name>
    <dbReference type="NCBI Taxonomy" id="1157962"/>
    <lineage>
        <taxon>Eukaryota</taxon>
        <taxon>Viridiplantae</taxon>
        <taxon>Chlorophyta</taxon>
        <taxon>core chlorophytes</taxon>
        <taxon>Chlorophyceae</taxon>
        <taxon>CS clade</taxon>
        <taxon>Chlamydomonadales</taxon>
        <taxon>Chlamydomonadaceae</taxon>
        <taxon>Chlamydomonas</taxon>
    </lineage>
</organism>
<comment type="caution">
    <text evidence="1">The sequence shown here is derived from an EMBL/GenBank/DDBJ whole genome shotgun (WGS) entry which is preliminary data.</text>
</comment>
<dbReference type="Gene3D" id="1.20.120.20">
    <property type="entry name" value="Apolipoprotein"/>
    <property type="match status" value="1"/>
</dbReference>
<dbReference type="EMBL" id="BEGY01000086">
    <property type="protein sequence ID" value="GAX82785.1"/>
    <property type="molecule type" value="Genomic_DNA"/>
</dbReference>
<dbReference type="SUPFAM" id="SSF58113">
    <property type="entry name" value="Apolipoprotein A-I"/>
    <property type="match status" value="1"/>
</dbReference>
<protein>
    <submittedName>
        <fullName evidence="1">Uncharacterized protein</fullName>
    </submittedName>
</protein>
<gene>
    <name evidence="1" type="ORF">CEUSTIGMA_g10211.t1</name>
</gene>
<dbReference type="AlphaFoldDB" id="A0A250XI66"/>
<dbReference type="Proteomes" id="UP000232323">
    <property type="component" value="Unassembled WGS sequence"/>
</dbReference>
<reference evidence="1 2" key="1">
    <citation type="submission" date="2017-08" db="EMBL/GenBank/DDBJ databases">
        <title>Acidophilic green algal genome provides insights into adaptation to an acidic environment.</title>
        <authorList>
            <person name="Hirooka S."/>
            <person name="Hirose Y."/>
            <person name="Kanesaki Y."/>
            <person name="Higuchi S."/>
            <person name="Fujiwara T."/>
            <person name="Onuma R."/>
            <person name="Era A."/>
            <person name="Ohbayashi R."/>
            <person name="Uzuka A."/>
            <person name="Nozaki H."/>
            <person name="Yoshikawa H."/>
            <person name="Miyagishima S.Y."/>
        </authorList>
    </citation>
    <scope>NUCLEOTIDE SEQUENCE [LARGE SCALE GENOMIC DNA]</scope>
    <source>
        <strain evidence="1 2">NIES-2499</strain>
    </source>
</reference>
<name>A0A250XI66_9CHLO</name>
<sequence>MQVMKKDYKKLEATMTAKYEEIQALVGKFNQDTQKLWSEYQSLYEKLEETATDANSVLEKRISNMKRKISQVQADIGGVMAEAEKNLSKNLESVKKVPGVMKMLQQIM</sequence>
<accession>A0A250XI66</accession>
<keyword evidence="2" id="KW-1185">Reference proteome</keyword>
<proteinExistence type="predicted"/>
<evidence type="ECO:0000313" key="1">
    <source>
        <dbReference type="EMBL" id="GAX82785.1"/>
    </source>
</evidence>
<evidence type="ECO:0000313" key="2">
    <source>
        <dbReference type="Proteomes" id="UP000232323"/>
    </source>
</evidence>